<dbReference type="PANTHER" id="PTHR14969">
    <property type="entry name" value="SPHINGOSINE-1-PHOSPHATE PHOSPHOHYDROLASE"/>
    <property type="match status" value="1"/>
</dbReference>
<dbReference type="GO" id="GO:0042392">
    <property type="term" value="F:sphingosine-1-phosphate phosphatase activity"/>
    <property type="evidence" value="ECO:0007669"/>
    <property type="project" value="TreeGrafter"/>
</dbReference>
<sequence>MIHIRSFQFVAILVTFIILSVLVHFHFLSSIDSFIFNAISGFSADQSLLYTFVVISSFGEVVNLIFVAIILTIIRRTRKMGMILMITIMTLAILVSYMKPLIAQPNPPESQRIPELPKGFQLESDSLLTEARSFSYPSNHTAIITSLAYIVGIIVQLKSKKYVKLLWILPPMLMLSNLVLGLNYLSDLFGGLLIGLVISIVLSNILKLEVPFAMNKFKNTRQ</sequence>
<feature type="transmembrane region" description="Helical" evidence="1">
    <location>
        <begin position="48"/>
        <end position="74"/>
    </location>
</feature>
<evidence type="ECO:0000259" key="2">
    <source>
        <dbReference type="SMART" id="SM00014"/>
    </source>
</evidence>
<gene>
    <name evidence="3" type="ORF">76h13orf16</name>
</gene>
<accession>D4N764</accession>
<dbReference type="AlphaFoldDB" id="D4N764"/>
<organism evidence="3">
    <name type="scientific">uncultured crenarchaeote 76h13</name>
    <dbReference type="NCBI Taxonomy" id="684059"/>
    <lineage>
        <taxon>Archaea</taxon>
        <taxon>Thermoproteota</taxon>
        <taxon>environmental samples</taxon>
    </lineage>
</organism>
<proteinExistence type="predicted"/>
<dbReference type="InterPro" id="IPR000326">
    <property type="entry name" value="PAP2/HPO"/>
</dbReference>
<dbReference type="Pfam" id="PF01569">
    <property type="entry name" value="PAP2"/>
    <property type="match status" value="1"/>
</dbReference>
<feature type="transmembrane region" description="Helical" evidence="1">
    <location>
        <begin position="162"/>
        <end position="182"/>
    </location>
</feature>
<evidence type="ECO:0000256" key="1">
    <source>
        <dbReference type="SAM" id="Phobius"/>
    </source>
</evidence>
<dbReference type="SMART" id="SM00014">
    <property type="entry name" value="acidPPc"/>
    <property type="match status" value="1"/>
</dbReference>
<dbReference type="SUPFAM" id="SSF48317">
    <property type="entry name" value="Acid phosphatase/Vanadium-dependent haloperoxidase"/>
    <property type="match status" value="1"/>
</dbReference>
<dbReference type="Gene3D" id="1.20.144.10">
    <property type="entry name" value="Phosphatidic acid phosphatase type 2/haloperoxidase"/>
    <property type="match status" value="1"/>
</dbReference>
<feature type="transmembrane region" description="Helical" evidence="1">
    <location>
        <begin position="7"/>
        <end position="28"/>
    </location>
</feature>
<feature type="domain" description="Phosphatidic acid phosphatase type 2/haloperoxidase" evidence="2">
    <location>
        <begin position="80"/>
        <end position="203"/>
    </location>
</feature>
<reference evidence="3" key="1">
    <citation type="journal article" date="2010" name="Environ. Microbiol.">
        <title>Homologues of nitrite reductases in ammonia-oxidizing archaea: diversity and genomic context.</title>
        <authorList>
            <person name="Bartossek R."/>
            <person name="Nicol G.W."/>
            <person name="Lanzen A."/>
            <person name="Klenk H.P."/>
            <person name="Schleper C."/>
        </authorList>
    </citation>
    <scope>NUCLEOTIDE SEQUENCE</scope>
</reference>
<dbReference type="PANTHER" id="PTHR14969:SF13">
    <property type="entry name" value="AT30094P"/>
    <property type="match status" value="1"/>
</dbReference>
<keyword evidence="1" id="KW-0472">Membrane</keyword>
<keyword evidence="1" id="KW-0812">Transmembrane</keyword>
<feature type="transmembrane region" description="Helical" evidence="1">
    <location>
        <begin position="188"/>
        <end position="206"/>
    </location>
</feature>
<feature type="transmembrane region" description="Helical" evidence="1">
    <location>
        <begin position="81"/>
        <end position="98"/>
    </location>
</feature>
<protein>
    <submittedName>
        <fullName evidence="3">Putative PAP2 superfamily protein</fullName>
    </submittedName>
</protein>
<keyword evidence="1" id="KW-1133">Transmembrane helix</keyword>
<evidence type="ECO:0000313" key="3">
    <source>
        <dbReference type="EMBL" id="ACY24550.1"/>
    </source>
</evidence>
<name>D4N764_9CREN</name>
<dbReference type="InterPro" id="IPR036938">
    <property type="entry name" value="PAP2/HPO_sf"/>
</dbReference>
<dbReference type="EMBL" id="GU059108">
    <property type="protein sequence ID" value="ACY24550.1"/>
    <property type="molecule type" value="Genomic_DNA"/>
</dbReference>
<feature type="transmembrane region" description="Helical" evidence="1">
    <location>
        <begin position="134"/>
        <end position="155"/>
    </location>
</feature>